<dbReference type="AlphaFoldDB" id="A0A8T8WB15"/>
<proteinExistence type="predicted"/>
<keyword evidence="3" id="KW-1185">Reference proteome</keyword>
<dbReference type="KEGG" id="hmp:K6T50_11715"/>
<gene>
    <name evidence="2" type="ORF">K6T50_11715</name>
</gene>
<organism evidence="2 3">
    <name type="scientific">Halobaculum magnesiiphilum</name>
    <dbReference type="NCBI Taxonomy" id="1017351"/>
    <lineage>
        <taxon>Archaea</taxon>
        <taxon>Methanobacteriati</taxon>
        <taxon>Methanobacteriota</taxon>
        <taxon>Stenosarchaea group</taxon>
        <taxon>Halobacteria</taxon>
        <taxon>Halobacteriales</taxon>
        <taxon>Haloferacaceae</taxon>
        <taxon>Halobaculum</taxon>
    </lineage>
</organism>
<keyword evidence="1" id="KW-0812">Transmembrane</keyword>
<feature type="transmembrane region" description="Helical" evidence="1">
    <location>
        <begin position="175"/>
        <end position="194"/>
    </location>
</feature>
<evidence type="ECO:0000313" key="3">
    <source>
        <dbReference type="Proteomes" id="UP000826254"/>
    </source>
</evidence>
<dbReference type="GeneID" id="67178819"/>
<accession>A0A8T8WB15</accession>
<dbReference type="EMBL" id="CP081958">
    <property type="protein sequence ID" value="QZP36953.1"/>
    <property type="molecule type" value="Genomic_DNA"/>
</dbReference>
<reference evidence="2 3" key="1">
    <citation type="journal article" date="2021" name="Int. J. Syst. Evol. Microbiol.">
        <title>Halobaculum halophilum sp. nov. and Halobaculum salinum sp. nov., isolated from salt lake and saline soil.</title>
        <authorList>
            <person name="Cui H.L."/>
            <person name="Shi X.W."/>
            <person name="Yin X.M."/>
            <person name="Yang X.Y."/>
            <person name="Hou J."/>
            <person name="Zhu L."/>
        </authorList>
    </citation>
    <scope>NUCLEOTIDE SEQUENCE [LARGE SCALE GENOMIC DNA]</scope>
    <source>
        <strain evidence="2 3">NBRC 109044</strain>
    </source>
</reference>
<protein>
    <submittedName>
        <fullName evidence="2">Uncharacterized protein</fullName>
    </submittedName>
</protein>
<feature type="transmembrane region" description="Helical" evidence="1">
    <location>
        <begin position="71"/>
        <end position="91"/>
    </location>
</feature>
<feature type="transmembrane region" description="Helical" evidence="1">
    <location>
        <begin position="41"/>
        <end position="59"/>
    </location>
</feature>
<keyword evidence="1" id="KW-0472">Membrane</keyword>
<evidence type="ECO:0000256" key="1">
    <source>
        <dbReference type="SAM" id="Phobius"/>
    </source>
</evidence>
<dbReference type="RefSeq" id="WP_222606769.1">
    <property type="nucleotide sequence ID" value="NZ_CP081958.1"/>
</dbReference>
<dbReference type="Proteomes" id="UP000826254">
    <property type="component" value="Chromosome"/>
</dbReference>
<keyword evidence="1" id="KW-1133">Transmembrane helix</keyword>
<feature type="transmembrane region" description="Helical" evidence="1">
    <location>
        <begin position="150"/>
        <end position="169"/>
    </location>
</feature>
<sequence>MGERDDFDPETDVLNRYESMVETQIETLNGIDEKAARIMRIIPILLGGFLTAFSVLISVDGIRVSDSGPVPLIVLAVGLGTLLLSLGYSVITYLGSVFEFGPTVELGRFMSKYQVDGQEYRDRLLDGYSNSIQNNRRVVNANSRRFRRSLLSFLCSMTLVSAGITGVVVDLSTQSNLVLTFLLVLGLIGLIEYVEQEEYLTLERQHEDYE</sequence>
<evidence type="ECO:0000313" key="2">
    <source>
        <dbReference type="EMBL" id="QZP36953.1"/>
    </source>
</evidence>
<name>A0A8T8WB15_9EURY</name>